<keyword evidence="1" id="KW-1185">Reference proteome</keyword>
<dbReference type="Proteomes" id="UP000694925">
    <property type="component" value="Unplaced"/>
</dbReference>
<dbReference type="RefSeq" id="XP_017880401.1">
    <property type="nucleotide sequence ID" value="XM_018024912.2"/>
</dbReference>
<sequence>MDRNERKLLMRQKIYEKIRLQMAKTIVRNGNGQRFQVALVHEDYPDVRWNPEQASNFARFIMNWIKWEYCDEWSERPIFERMSLRRGGFIFRCADRRSYNIMLSKLVNFATKDGKRLWLYDPVVLEAKMWPWIRDFRWLKEQYGNSLAIRRSAYMNAKNSKKR</sequence>
<evidence type="ECO:0000313" key="2">
    <source>
        <dbReference type="RefSeq" id="XP_017880401.1"/>
    </source>
</evidence>
<evidence type="ECO:0000313" key="1">
    <source>
        <dbReference type="Proteomes" id="UP000694925"/>
    </source>
</evidence>
<name>A0AAJ7IZE8_9HYME</name>
<accession>A0AAJ7IZE8</accession>
<dbReference type="KEGG" id="ccal:108625144"/>
<dbReference type="GeneID" id="108625144"/>
<organism evidence="1 2">
    <name type="scientific">Ceratina calcarata</name>
    <dbReference type="NCBI Taxonomy" id="156304"/>
    <lineage>
        <taxon>Eukaryota</taxon>
        <taxon>Metazoa</taxon>
        <taxon>Ecdysozoa</taxon>
        <taxon>Arthropoda</taxon>
        <taxon>Hexapoda</taxon>
        <taxon>Insecta</taxon>
        <taxon>Pterygota</taxon>
        <taxon>Neoptera</taxon>
        <taxon>Endopterygota</taxon>
        <taxon>Hymenoptera</taxon>
        <taxon>Apocrita</taxon>
        <taxon>Aculeata</taxon>
        <taxon>Apoidea</taxon>
        <taxon>Anthophila</taxon>
        <taxon>Apidae</taxon>
        <taxon>Ceratina</taxon>
        <taxon>Zadontomerus</taxon>
    </lineage>
</organism>
<dbReference type="AlphaFoldDB" id="A0AAJ7IZE8"/>
<protein>
    <submittedName>
        <fullName evidence="2">Uncharacterized protein LOC108625144</fullName>
    </submittedName>
</protein>
<reference evidence="2" key="1">
    <citation type="submission" date="2025-08" db="UniProtKB">
        <authorList>
            <consortium name="RefSeq"/>
        </authorList>
    </citation>
    <scope>IDENTIFICATION</scope>
    <source>
        <tissue evidence="2">Whole body</tissue>
    </source>
</reference>
<proteinExistence type="predicted"/>
<gene>
    <name evidence="2" type="primary">LOC108625144</name>
</gene>